<reference evidence="7" key="1">
    <citation type="submission" date="2022-12" db="EMBL/GenBank/DDBJ databases">
        <title>Genomic of Bacillus halotolerans.</title>
        <authorList>
            <person name="Xu G."/>
            <person name="Ding Y."/>
        </authorList>
    </citation>
    <scope>NUCLEOTIDE SEQUENCE</scope>
    <source>
        <strain evidence="7">B13</strain>
    </source>
</reference>
<dbReference type="Proteomes" id="UP001164713">
    <property type="component" value="Chromosome"/>
</dbReference>
<dbReference type="PIRSF" id="PIRSF018267">
    <property type="entry name" value="VSR_endonuc"/>
    <property type="match status" value="1"/>
</dbReference>
<keyword evidence="3 6" id="KW-0227">DNA damage</keyword>
<accession>A0ABY7I066</accession>
<evidence type="ECO:0000313" key="8">
    <source>
        <dbReference type="Proteomes" id="UP001164713"/>
    </source>
</evidence>
<name>A0ABY7I066_9BACI</name>
<keyword evidence="8" id="KW-1185">Reference proteome</keyword>
<comment type="function">
    <text evidence="6">May nick specific sequences that contain T:G mispairs resulting from m5C-deamination.</text>
</comment>
<evidence type="ECO:0000256" key="2">
    <source>
        <dbReference type="ARBA" id="ARBA00022759"/>
    </source>
</evidence>
<dbReference type="EMBL" id="CP114066">
    <property type="protein sequence ID" value="WAT21309.1"/>
    <property type="molecule type" value="Genomic_DNA"/>
</dbReference>
<dbReference type="RefSeq" id="WP_269107584.1">
    <property type="nucleotide sequence ID" value="NZ_CP114066.1"/>
</dbReference>
<evidence type="ECO:0000256" key="3">
    <source>
        <dbReference type="ARBA" id="ARBA00022763"/>
    </source>
</evidence>
<dbReference type="CDD" id="cd00221">
    <property type="entry name" value="Vsr"/>
    <property type="match status" value="1"/>
</dbReference>
<comment type="similarity">
    <text evidence="6">Belongs to the vsr family.</text>
</comment>
<organism evidence="7 8">
    <name type="scientific">Bacillus halotolerans</name>
    <dbReference type="NCBI Taxonomy" id="260554"/>
    <lineage>
        <taxon>Bacteria</taxon>
        <taxon>Bacillati</taxon>
        <taxon>Bacillota</taxon>
        <taxon>Bacilli</taxon>
        <taxon>Bacillales</taxon>
        <taxon>Bacillaceae</taxon>
        <taxon>Bacillus</taxon>
    </lineage>
</organism>
<protein>
    <recommendedName>
        <fullName evidence="6">Very short patch repair endonuclease</fullName>
        <ecNumber evidence="6">3.1.-.-</ecNumber>
    </recommendedName>
</protein>
<evidence type="ECO:0000256" key="4">
    <source>
        <dbReference type="ARBA" id="ARBA00022801"/>
    </source>
</evidence>
<dbReference type="SUPFAM" id="SSF52980">
    <property type="entry name" value="Restriction endonuclease-like"/>
    <property type="match status" value="1"/>
</dbReference>
<proteinExistence type="inferred from homology"/>
<dbReference type="NCBIfam" id="TIGR00632">
    <property type="entry name" value="vsr"/>
    <property type="match status" value="1"/>
</dbReference>
<keyword evidence="5 6" id="KW-0234">DNA repair</keyword>
<dbReference type="GO" id="GO:0004519">
    <property type="term" value="F:endonuclease activity"/>
    <property type="evidence" value="ECO:0007669"/>
    <property type="project" value="UniProtKB-KW"/>
</dbReference>
<sequence length="143" mass="17346">MADKHTKEQRRKNMQAIKSKSKLEDKAAAELWRRGIRFRRNVKSLFGKPDIAIKKYKIVVFIDSCFWHGCDIHGNTPKSNKEYWEAKLKRNKVRDSEVTSYYKEKGWNILRIWEHEFMKDFNMAIDKIEKFIKETKDEFSKRR</sequence>
<gene>
    <name evidence="7" type="ORF">O0R52_20570</name>
</gene>
<keyword evidence="4 6" id="KW-0378">Hydrolase</keyword>
<dbReference type="InterPro" id="IPR011335">
    <property type="entry name" value="Restrct_endonuc-II-like"/>
</dbReference>
<evidence type="ECO:0000256" key="5">
    <source>
        <dbReference type="ARBA" id="ARBA00023204"/>
    </source>
</evidence>
<evidence type="ECO:0000256" key="1">
    <source>
        <dbReference type="ARBA" id="ARBA00022722"/>
    </source>
</evidence>
<keyword evidence="2 6" id="KW-0255">Endonuclease</keyword>
<evidence type="ECO:0000256" key="6">
    <source>
        <dbReference type="PIRNR" id="PIRNR018267"/>
    </source>
</evidence>
<dbReference type="EC" id="3.1.-.-" evidence="6"/>
<keyword evidence="1 6" id="KW-0540">Nuclease</keyword>
<dbReference type="InterPro" id="IPR004603">
    <property type="entry name" value="DNA_mismatch_endonuc_vsr"/>
</dbReference>
<evidence type="ECO:0000313" key="7">
    <source>
        <dbReference type="EMBL" id="WAT21309.1"/>
    </source>
</evidence>
<dbReference type="Pfam" id="PF03852">
    <property type="entry name" value="Vsr"/>
    <property type="match status" value="1"/>
</dbReference>
<dbReference type="Gene3D" id="3.40.960.10">
    <property type="entry name" value="VSR Endonuclease"/>
    <property type="match status" value="1"/>
</dbReference>